<keyword evidence="6" id="KW-0482">Metalloprotease</keyword>
<feature type="signal peptide" evidence="9">
    <location>
        <begin position="1"/>
        <end position="24"/>
    </location>
</feature>
<dbReference type="GO" id="GO:0046872">
    <property type="term" value="F:metal ion binding"/>
    <property type="evidence" value="ECO:0007669"/>
    <property type="project" value="UniProtKB-KW"/>
</dbReference>
<dbReference type="InterPro" id="IPR027268">
    <property type="entry name" value="Peptidase_M4/M1_CTD_sf"/>
</dbReference>
<dbReference type="PANTHER" id="PTHR33794">
    <property type="entry name" value="BACILLOLYSIN"/>
    <property type="match status" value="1"/>
</dbReference>
<dbReference type="SMART" id="SM00495">
    <property type="entry name" value="ChtBD3"/>
    <property type="match status" value="2"/>
</dbReference>
<dbReference type="CDD" id="cd00146">
    <property type="entry name" value="PKD"/>
    <property type="match status" value="2"/>
</dbReference>
<sequence length="791" mass="84962">MHFHSRLALCALAVTSILSTQAVAAERVKLHQSNAANKASQAHRMFTAVDSGDYQAVTFAATPGGDEKGRFQQFHQGIPVYAASVVASRSAMKQLHGLYGEQIVGIEKDLPSLKPKYDLDTAVEQALGHTGVQLSRDEVENVQSQLFIWLDNKDKAHLAWQISYVHLQPGQAPVRPMLFIDAHSGDLLDSWDAMAFASGTGPGGNQRTGRYTFGPNGTFPAFEVTGSGSSCRLDSTNVETWDMNHATSGGSVHSFPCYENTAREVNGGYSALNDAHAFGQVTFNMYRDWYNKAPISQKLRMRVHYDRNYENAFWDGQQMTFGDGNTVFHPLVDLGVVAHEVSHGFTQQNSNLEYQYQSGGLNESFSDIAAAAASYYLTGSFSWQIGDKIKKGSGAMRYMNNPPQDGRSIDHASQYNSSIDVHHSSGVYNKAFYLLSTTSGWNIRKAFDIYVRANQLYWTANATFNSAGQGVYKAAKDLGYCVDDVVASLEGVGISGSGAKDGSGCGGGGSNQAPNANFSYSINGLTVSFSDSSSDDKGISSRSWNFGDNSSSTATNPSHSYASAGSYTVTLKVTDAEGLSDEHQVTISVGSTSPGECTTAAWNATTAYSLGDRVSYKGYNYEAIWWSTGAAPDVYTNVWQKLDKCDGGNGGDNQAPVADFSYSANGLAVDFTSLAQDDKGVASHSWNFGDGNGSSATNPSHNYVAAGNYQVQLTVTDAEGLSHTASKTVNVSGGGNGSCSAQPWDGVTVYLSGDMVSQNGKEYFANWWNQGQSPEVFSGPWDVWTLLGSCQ</sequence>
<keyword evidence="7" id="KW-0865">Zymogen</keyword>
<dbReference type="Pfam" id="PF18911">
    <property type="entry name" value="PKD_4"/>
    <property type="match status" value="2"/>
</dbReference>
<dbReference type="InterPro" id="IPR023612">
    <property type="entry name" value="Peptidase_M4"/>
</dbReference>
<name>A0AAJ1BE44_9GAMM</name>
<evidence type="ECO:0000256" key="8">
    <source>
        <dbReference type="PIRSR" id="PIRSR623612-1"/>
    </source>
</evidence>
<dbReference type="InterPro" id="IPR035986">
    <property type="entry name" value="PKD_dom_sf"/>
</dbReference>
<dbReference type="InterPro" id="IPR022409">
    <property type="entry name" value="PKD/Chitinase_dom"/>
</dbReference>
<feature type="chain" id="PRO_5042503897" evidence="9">
    <location>
        <begin position="25"/>
        <end position="791"/>
    </location>
</feature>
<dbReference type="Gene3D" id="1.10.390.10">
    <property type="entry name" value="Neutral Protease Domain 2"/>
    <property type="match status" value="1"/>
</dbReference>
<evidence type="ECO:0000256" key="5">
    <source>
        <dbReference type="ARBA" id="ARBA00022833"/>
    </source>
</evidence>
<dbReference type="InterPro" id="IPR036573">
    <property type="entry name" value="CBM_sf_5/12"/>
</dbReference>
<evidence type="ECO:0000313" key="11">
    <source>
        <dbReference type="EMBL" id="MCH4293056.1"/>
    </source>
</evidence>
<evidence type="ECO:0000256" key="3">
    <source>
        <dbReference type="ARBA" id="ARBA00022723"/>
    </source>
</evidence>
<feature type="active site" evidence="8">
    <location>
        <position position="340"/>
    </location>
</feature>
<keyword evidence="12" id="KW-1185">Reference proteome</keyword>
<protein>
    <submittedName>
        <fullName evidence="11">M4 family metallopeptidase</fullName>
    </submittedName>
</protein>
<accession>A0AAJ1BE44</accession>
<evidence type="ECO:0000259" key="10">
    <source>
        <dbReference type="PROSITE" id="PS50093"/>
    </source>
</evidence>
<feature type="domain" description="PKD" evidence="10">
    <location>
        <begin position="652"/>
        <end position="731"/>
    </location>
</feature>
<organism evidence="11 12">
    <name type="scientific">Shewanella zhuhaiensis</name>
    <dbReference type="NCBI Taxonomy" id="2919576"/>
    <lineage>
        <taxon>Bacteria</taxon>
        <taxon>Pseudomonadati</taxon>
        <taxon>Pseudomonadota</taxon>
        <taxon>Gammaproteobacteria</taxon>
        <taxon>Alteromonadales</taxon>
        <taxon>Shewanellaceae</taxon>
        <taxon>Shewanella</taxon>
    </lineage>
</organism>
<dbReference type="SMART" id="SM00089">
    <property type="entry name" value="PKD"/>
    <property type="match status" value="2"/>
</dbReference>
<reference evidence="11 12" key="1">
    <citation type="submission" date="2022-02" db="EMBL/GenBank/DDBJ databases">
        <title>The genome sequence of Shewanella sp. 3B26.</title>
        <authorList>
            <person name="Du J."/>
        </authorList>
    </citation>
    <scope>NUCLEOTIDE SEQUENCE [LARGE SCALE GENOMIC DNA]</scope>
    <source>
        <strain evidence="11 12">3B26</strain>
    </source>
</reference>
<dbReference type="Gene3D" id="2.10.10.20">
    <property type="entry name" value="Carbohydrate-binding module superfamily 5/12"/>
    <property type="match status" value="2"/>
</dbReference>
<dbReference type="Pfam" id="PF02839">
    <property type="entry name" value="CBM_5_12"/>
    <property type="match status" value="2"/>
</dbReference>
<dbReference type="InterPro" id="IPR000601">
    <property type="entry name" value="PKD_dom"/>
</dbReference>
<dbReference type="SUPFAM" id="SSF51055">
    <property type="entry name" value="Carbohydrate binding domain"/>
    <property type="match status" value="2"/>
</dbReference>
<dbReference type="SUPFAM" id="SSF49299">
    <property type="entry name" value="PKD domain"/>
    <property type="match status" value="2"/>
</dbReference>
<dbReference type="CDD" id="cd12215">
    <property type="entry name" value="ChiC_BD"/>
    <property type="match status" value="2"/>
</dbReference>
<dbReference type="GO" id="GO:0004553">
    <property type="term" value="F:hydrolase activity, hydrolyzing O-glycosyl compounds"/>
    <property type="evidence" value="ECO:0007669"/>
    <property type="project" value="InterPro"/>
</dbReference>
<evidence type="ECO:0000256" key="1">
    <source>
        <dbReference type="ARBA" id="ARBA00009388"/>
    </source>
</evidence>
<dbReference type="GO" id="GO:0004222">
    <property type="term" value="F:metalloendopeptidase activity"/>
    <property type="evidence" value="ECO:0007669"/>
    <property type="project" value="InterPro"/>
</dbReference>
<dbReference type="PROSITE" id="PS50093">
    <property type="entry name" value="PKD"/>
    <property type="match status" value="2"/>
</dbReference>
<dbReference type="InterPro" id="IPR013783">
    <property type="entry name" value="Ig-like_fold"/>
</dbReference>
<feature type="active site" description="Proton donor" evidence="8">
    <location>
        <position position="422"/>
    </location>
</feature>
<dbReference type="PANTHER" id="PTHR33794:SF1">
    <property type="entry name" value="BACILLOLYSIN"/>
    <property type="match status" value="1"/>
</dbReference>
<keyword evidence="3" id="KW-0479">Metal-binding</keyword>
<keyword evidence="5" id="KW-0862">Zinc</keyword>
<dbReference type="Gene3D" id="3.10.450.40">
    <property type="match status" value="1"/>
</dbReference>
<dbReference type="Gene3D" id="3.10.170.10">
    <property type="match status" value="1"/>
</dbReference>
<keyword evidence="9" id="KW-0732">Signal</keyword>
<dbReference type="GO" id="GO:0006508">
    <property type="term" value="P:proteolysis"/>
    <property type="evidence" value="ECO:0007669"/>
    <property type="project" value="UniProtKB-KW"/>
</dbReference>
<evidence type="ECO:0000256" key="2">
    <source>
        <dbReference type="ARBA" id="ARBA00022670"/>
    </source>
</evidence>
<evidence type="ECO:0000256" key="9">
    <source>
        <dbReference type="SAM" id="SignalP"/>
    </source>
</evidence>
<dbReference type="GO" id="GO:0005975">
    <property type="term" value="P:carbohydrate metabolic process"/>
    <property type="evidence" value="ECO:0007669"/>
    <property type="project" value="InterPro"/>
</dbReference>
<gene>
    <name evidence="11" type="ORF">MJ923_01895</name>
</gene>
<keyword evidence="2" id="KW-0645">Protease</keyword>
<dbReference type="EMBL" id="JAKUDL010000001">
    <property type="protein sequence ID" value="MCH4293056.1"/>
    <property type="molecule type" value="Genomic_DNA"/>
</dbReference>
<dbReference type="RefSeq" id="WP_240589672.1">
    <property type="nucleotide sequence ID" value="NZ_JAKUDL010000001.1"/>
</dbReference>
<keyword evidence="4" id="KW-0378">Hydrolase</keyword>
<dbReference type="PRINTS" id="PR00730">
    <property type="entry name" value="THERMOLYSIN"/>
</dbReference>
<dbReference type="InterPro" id="IPR001570">
    <property type="entry name" value="Peptidase_M4_C_domain"/>
</dbReference>
<comment type="caution">
    <text evidence="11">The sequence shown here is derived from an EMBL/GenBank/DDBJ whole genome shotgun (WGS) entry which is preliminary data.</text>
</comment>
<dbReference type="CDD" id="cd09597">
    <property type="entry name" value="M4_TLP"/>
    <property type="match status" value="1"/>
</dbReference>
<feature type="domain" description="PKD" evidence="10">
    <location>
        <begin position="510"/>
        <end position="589"/>
    </location>
</feature>
<dbReference type="InterPro" id="IPR003610">
    <property type="entry name" value="CBM5/12"/>
</dbReference>
<evidence type="ECO:0000313" key="12">
    <source>
        <dbReference type="Proteomes" id="UP001297581"/>
    </source>
</evidence>
<proteinExistence type="inferred from homology"/>
<evidence type="ECO:0000256" key="7">
    <source>
        <dbReference type="ARBA" id="ARBA00023145"/>
    </source>
</evidence>
<dbReference type="Pfam" id="PF02868">
    <property type="entry name" value="Peptidase_M4_C"/>
    <property type="match status" value="1"/>
</dbReference>
<dbReference type="SUPFAM" id="SSF55486">
    <property type="entry name" value="Metalloproteases ('zincins'), catalytic domain"/>
    <property type="match status" value="1"/>
</dbReference>
<evidence type="ECO:0000256" key="6">
    <source>
        <dbReference type="ARBA" id="ARBA00023049"/>
    </source>
</evidence>
<evidence type="ECO:0000256" key="4">
    <source>
        <dbReference type="ARBA" id="ARBA00022801"/>
    </source>
</evidence>
<dbReference type="Proteomes" id="UP001297581">
    <property type="component" value="Unassembled WGS sequence"/>
</dbReference>
<comment type="similarity">
    <text evidence="1">Belongs to the peptidase M4 family.</text>
</comment>
<dbReference type="InterPro" id="IPR013856">
    <property type="entry name" value="Peptidase_M4_domain"/>
</dbReference>
<dbReference type="AlphaFoldDB" id="A0AAJ1BE44"/>
<dbReference type="GO" id="GO:0005576">
    <property type="term" value="C:extracellular region"/>
    <property type="evidence" value="ECO:0007669"/>
    <property type="project" value="InterPro"/>
</dbReference>
<dbReference type="Pfam" id="PF01447">
    <property type="entry name" value="Peptidase_M4"/>
    <property type="match status" value="1"/>
</dbReference>
<dbReference type="GO" id="GO:0030246">
    <property type="term" value="F:carbohydrate binding"/>
    <property type="evidence" value="ECO:0007669"/>
    <property type="project" value="InterPro"/>
</dbReference>
<dbReference type="Gene3D" id="3.10.450.490">
    <property type="match status" value="1"/>
</dbReference>
<dbReference type="Gene3D" id="2.60.40.10">
    <property type="entry name" value="Immunoglobulins"/>
    <property type="match status" value="2"/>
</dbReference>
<dbReference type="InterPro" id="IPR050728">
    <property type="entry name" value="Zinc_Metalloprotease_M4"/>
</dbReference>